<dbReference type="GO" id="GO:0005634">
    <property type="term" value="C:nucleus"/>
    <property type="evidence" value="ECO:0007669"/>
    <property type="project" value="TreeGrafter"/>
</dbReference>
<dbReference type="GO" id="GO:0061630">
    <property type="term" value="F:ubiquitin protein ligase activity"/>
    <property type="evidence" value="ECO:0007669"/>
    <property type="project" value="InterPro"/>
</dbReference>
<dbReference type="InterPro" id="IPR013144">
    <property type="entry name" value="CRA_dom"/>
</dbReference>
<dbReference type="Gene3D" id="3.30.40.10">
    <property type="entry name" value="Zinc/RING finger domain, C3HC4 (zinc finger)"/>
    <property type="match status" value="1"/>
</dbReference>
<accession>A0A5P1EJQ8</accession>
<dbReference type="PANTHER" id="PTHR12170:SF2">
    <property type="entry name" value="E3 UBIQUITIN-PROTEIN TRANSFERASE MAEA"/>
    <property type="match status" value="1"/>
</dbReference>
<dbReference type="SMART" id="SM00668">
    <property type="entry name" value="CTLH"/>
    <property type="match status" value="1"/>
</dbReference>
<dbReference type="Pfam" id="PF10607">
    <property type="entry name" value="CTLH"/>
    <property type="match status" value="1"/>
</dbReference>
<dbReference type="SUPFAM" id="SSF57850">
    <property type="entry name" value="RING/U-box"/>
    <property type="match status" value="1"/>
</dbReference>
<evidence type="ECO:0000313" key="9">
    <source>
        <dbReference type="EMBL" id="ONK65983.1"/>
    </source>
</evidence>
<evidence type="ECO:0008006" key="11">
    <source>
        <dbReference type="Google" id="ProtNLM"/>
    </source>
</evidence>
<dbReference type="InterPro" id="IPR006595">
    <property type="entry name" value="CTLH_C"/>
</dbReference>
<dbReference type="OMA" id="ANHETAR"/>
<dbReference type="InterPro" id="IPR044063">
    <property type="entry name" value="ZF_RING_GID"/>
</dbReference>
<dbReference type="InterPro" id="IPR045098">
    <property type="entry name" value="Fyv10_fam"/>
</dbReference>
<keyword evidence="2" id="KW-0963">Cytoplasm</keyword>
<keyword evidence="3" id="KW-0479">Metal-binding</keyword>
<comment type="subcellular location">
    <subcellularLocation>
        <location evidence="1">Cytoplasm</location>
    </subcellularLocation>
</comment>
<evidence type="ECO:0000256" key="4">
    <source>
        <dbReference type="ARBA" id="ARBA00022771"/>
    </source>
</evidence>
<evidence type="ECO:0000259" key="8">
    <source>
        <dbReference type="PROSITE" id="PS51867"/>
    </source>
</evidence>
<keyword evidence="5" id="KW-0862">Zinc</keyword>
<dbReference type="GO" id="GO:0034657">
    <property type="term" value="C:GID complex"/>
    <property type="evidence" value="ECO:0007669"/>
    <property type="project" value="TreeGrafter"/>
</dbReference>
<keyword evidence="10" id="KW-1185">Reference proteome</keyword>
<sequence>MIRVNHRIAEKEVSAVISSVSAAADRCEDMTSEEAVTHLTSLVSRLQGLKRKLEEGSKVEALQAQRCRARLEHLESANADNLNEWNDTRLKRILVDYMLRMSYYDSAVKLAESSNIQDLVDLDAFLEAKKIIDSLHNKEVASALAWCAENRSRLKKAKSKFEFQLRLQEFIELVRAGSTLPAIEYSRKYLAPWGATHMKELQRVMATLAFRSTTECEIYKVLFEAKQWDYLVEQFKQEFCRLFGMTLEPLLNIYLQAGLSALKTPFCYEEDCPKEDPLSQEGFRKLAAQLPFSKQHHSKLVCYITKELMDSENPPLVLPNGYVYSAKALEEMAKKNDGRVTCPRTGDVCNYTELVKAFIS</sequence>
<name>A0A5P1EJQ8_ASPOF</name>
<dbReference type="PROSITE" id="PS50897">
    <property type="entry name" value="CTLH"/>
    <property type="match status" value="1"/>
</dbReference>
<evidence type="ECO:0000256" key="3">
    <source>
        <dbReference type="ARBA" id="ARBA00022723"/>
    </source>
</evidence>
<gene>
    <name evidence="9" type="ORF">A4U43_C06F2980</name>
</gene>
<dbReference type="CDD" id="cd16659">
    <property type="entry name" value="RING-Ubox_Emp"/>
    <property type="match status" value="1"/>
</dbReference>
<evidence type="ECO:0000256" key="6">
    <source>
        <dbReference type="PROSITE-ProRule" id="PRU01215"/>
    </source>
</evidence>
<reference evidence="10" key="1">
    <citation type="journal article" date="2017" name="Nat. Commun.">
        <title>The asparagus genome sheds light on the origin and evolution of a young Y chromosome.</title>
        <authorList>
            <person name="Harkess A."/>
            <person name="Zhou J."/>
            <person name="Xu C."/>
            <person name="Bowers J.E."/>
            <person name="Van der Hulst R."/>
            <person name="Ayyampalayam S."/>
            <person name="Mercati F."/>
            <person name="Riccardi P."/>
            <person name="McKain M.R."/>
            <person name="Kakrana A."/>
            <person name="Tang H."/>
            <person name="Ray J."/>
            <person name="Groenendijk J."/>
            <person name="Arikit S."/>
            <person name="Mathioni S.M."/>
            <person name="Nakano M."/>
            <person name="Shan H."/>
            <person name="Telgmann-Rauber A."/>
            <person name="Kanno A."/>
            <person name="Yue Z."/>
            <person name="Chen H."/>
            <person name="Li W."/>
            <person name="Chen Y."/>
            <person name="Xu X."/>
            <person name="Zhang Y."/>
            <person name="Luo S."/>
            <person name="Chen H."/>
            <person name="Gao J."/>
            <person name="Mao Z."/>
            <person name="Pires J.C."/>
            <person name="Luo M."/>
            <person name="Kudrna D."/>
            <person name="Wing R.A."/>
            <person name="Meyers B.C."/>
            <person name="Yi K."/>
            <person name="Kong H."/>
            <person name="Lavrijsen P."/>
            <person name="Sunseri F."/>
            <person name="Falavigna A."/>
            <person name="Ye Y."/>
            <person name="Leebens-Mack J.H."/>
            <person name="Chen G."/>
        </authorList>
    </citation>
    <scope>NUCLEOTIDE SEQUENCE [LARGE SCALE GENOMIC DNA]</scope>
    <source>
        <strain evidence="10">cv. DH0086</strain>
    </source>
</reference>
<evidence type="ECO:0000256" key="2">
    <source>
        <dbReference type="ARBA" id="ARBA00022490"/>
    </source>
</evidence>
<dbReference type="AlphaFoldDB" id="A0A5P1EJQ8"/>
<evidence type="ECO:0000256" key="5">
    <source>
        <dbReference type="ARBA" id="ARBA00022833"/>
    </source>
</evidence>
<evidence type="ECO:0000313" key="10">
    <source>
        <dbReference type="Proteomes" id="UP000243459"/>
    </source>
</evidence>
<dbReference type="SMART" id="SM00757">
    <property type="entry name" value="CRA"/>
    <property type="match status" value="1"/>
</dbReference>
<dbReference type="EMBL" id="CM007386">
    <property type="protein sequence ID" value="ONK65983.1"/>
    <property type="molecule type" value="Genomic_DNA"/>
</dbReference>
<dbReference type="InterPro" id="IPR013083">
    <property type="entry name" value="Znf_RING/FYVE/PHD"/>
</dbReference>
<dbReference type="GO" id="GO:0005737">
    <property type="term" value="C:cytoplasm"/>
    <property type="evidence" value="ECO:0007669"/>
    <property type="project" value="UniProtKB-SubCell"/>
</dbReference>
<organism evidence="9 10">
    <name type="scientific">Asparagus officinalis</name>
    <name type="common">Garden asparagus</name>
    <dbReference type="NCBI Taxonomy" id="4686"/>
    <lineage>
        <taxon>Eukaryota</taxon>
        <taxon>Viridiplantae</taxon>
        <taxon>Streptophyta</taxon>
        <taxon>Embryophyta</taxon>
        <taxon>Tracheophyta</taxon>
        <taxon>Spermatophyta</taxon>
        <taxon>Magnoliopsida</taxon>
        <taxon>Liliopsida</taxon>
        <taxon>Asparagales</taxon>
        <taxon>Asparagaceae</taxon>
        <taxon>Asparagoideae</taxon>
        <taxon>Asparagus</taxon>
    </lineage>
</organism>
<feature type="domain" description="CTLH" evidence="7">
    <location>
        <begin position="124"/>
        <end position="181"/>
    </location>
</feature>
<proteinExistence type="predicted"/>
<dbReference type="InterPro" id="IPR024964">
    <property type="entry name" value="CTLH/CRA"/>
</dbReference>
<feature type="domain" description="RING-Gid-type" evidence="8">
    <location>
        <begin position="272"/>
        <end position="345"/>
    </location>
</feature>
<dbReference type="PANTHER" id="PTHR12170">
    <property type="entry name" value="MACROPHAGE ERYTHROBLAST ATTACHER-RELATED"/>
    <property type="match status" value="1"/>
</dbReference>
<dbReference type="GO" id="GO:0043161">
    <property type="term" value="P:proteasome-mediated ubiquitin-dependent protein catabolic process"/>
    <property type="evidence" value="ECO:0007669"/>
    <property type="project" value="InterPro"/>
</dbReference>
<keyword evidence="4 6" id="KW-0863">Zinc-finger</keyword>
<evidence type="ECO:0000259" key="7">
    <source>
        <dbReference type="PROSITE" id="PS50897"/>
    </source>
</evidence>
<dbReference type="GO" id="GO:0008270">
    <property type="term" value="F:zinc ion binding"/>
    <property type="evidence" value="ECO:0007669"/>
    <property type="project" value="UniProtKB-KW"/>
</dbReference>
<evidence type="ECO:0000256" key="1">
    <source>
        <dbReference type="ARBA" id="ARBA00004496"/>
    </source>
</evidence>
<dbReference type="Gramene" id="ONK65983">
    <property type="protein sequence ID" value="ONK65983"/>
    <property type="gene ID" value="A4U43_C06F2980"/>
</dbReference>
<dbReference type="PROSITE" id="PS50896">
    <property type="entry name" value="LISH"/>
    <property type="match status" value="1"/>
</dbReference>
<dbReference type="InterPro" id="IPR006594">
    <property type="entry name" value="LisH"/>
</dbReference>
<feature type="zinc finger region" description="RING-Gid-type" evidence="6">
    <location>
        <begin position="272"/>
        <end position="345"/>
    </location>
</feature>
<protein>
    <recommendedName>
        <fullName evidence="11">LisH domain-containing protein</fullName>
    </recommendedName>
</protein>
<dbReference type="PROSITE" id="PS51867">
    <property type="entry name" value="ZF_RING_GID"/>
    <property type="match status" value="1"/>
</dbReference>
<dbReference type="Proteomes" id="UP000243459">
    <property type="component" value="Chromosome 6"/>
</dbReference>